<dbReference type="PANTHER" id="PTHR32071:SF57">
    <property type="entry name" value="C4-DICARBOXYLATE TRANSPORT TRANSCRIPTIONAL REGULATORY PROTEIN DCTD"/>
    <property type="match status" value="1"/>
</dbReference>
<dbReference type="PROSITE" id="PS00688">
    <property type="entry name" value="SIGMA54_INTERACT_3"/>
    <property type="match status" value="1"/>
</dbReference>
<dbReference type="InterPro" id="IPR003593">
    <property type="entry name" value="AAA+_ATPase"/>
</dbReference>
<evidence type="ECO:0000256" key="5">
    <source>
        <dbReference type="SAM" id="MobiDB-lite"/>
    </source>
</evidence>
<dbReference type="SUPFAM" id="SSF46689">
    <property type="entry name" value="Homeodomain-like"/>
    <property type="match status" value="1"/>
</dbReference>
<dbReference type="CDD" id="cd00009">
    <property type="entry name" value="AAA"/>
    <property type="match status" value="1"/>
</dbReference>
<dbReference type="GO" id="GO:0005524">
    <property type="term" value="F:ATP binding"/>
    <property type="evidence" value="ECO:0007669"/>
    <property type="project" value="UniProtKB-KW"/>
</dbReference>
<dbReference type="GO" id="GO:0043565">
    <property type="term" value="F:sequence-specific DNA binding"/>
    <property type="evidence" value="ECO:0007669"/>
    <property type="project" value="InterPro"/>
</dbReference>
<reference evidence="8" key="1">
    <citation type="submission" date="2016-10" db="EMBL/GenBank/DDBJ databases">
        <authorList>
            <person name="Varghese N."/>
            <person name="Submissions S."/>
        </authorList>
    </citation>
    <scope>NUCLEOTIDE SEQUENCE [LARGE SCALE GENOMIC DNA]</scope>
    <source>
        <strain evidence="8">DSM 5918</strain>
    </source>
</reference>
<dbReference type="Gene3D" id="1.10.10.60">
    <property type="entry name" value="Homeodomain-like"/>
    <property type="match status" value="1"/>
</dbReference>
<evidence type="ECO:0000259" key="6">
    <source>
        <dbReference type="PROSITE" id="PS50045"/>
    </source>
</evidence>
<evidence type="ECO:0000256" key="2">
    <source>
        <dbReference type="ARBA" id="ARBA00022840"/>
    </source>
</evidence>
<dbReference type="PROSITE" id="PS50045">
    <property type="entry name" value="SIGMA54_INTERACT_4"/>
    <property type="match status" value="1"/>
</dbReference>
<feature type="region of interest" description="Disordered" evidence="5">
    <location>
        <begin position="1"/>
        <end position="30"/>
    </location>
</feature>
<keyword evidence="4" id="KW-0804">Transcription</keyword>
<dbReference type="OrthoDB" id="9763792at2"/>
<evidence type="ECO:0000313" key="7">
    <source>
        <dbReference type="EMBL" id="SFJ93733.1"/>
    </source>
</evidence>
<dbReference type="Pfam" id="PF02954">
    <property type="entry name" value="HTH_8"/>
    <property type="match status" value="1"/>
</dbReference>
<keyword evidence="1" id="KW-0547">Nucleotide-binding</keyword>
<dbReference type="SMART" id="SM00382">
    <property type="entry name" value="AAA"/>
    <property type="match status" value="1"/>
</dbReference>
<keyword evidence="2" id="KW-0067">ATP-binding</keyword>
<evidence type="ECO:0000256" key="3">
    <source>
        <dbReference type="ARBA" id="ARBA00023015"/>
    </source>
</evidence>
<dbReference type="AlphaFoldDB" id="A0A1I3VFF7"/>
<keyword evidence="3" id="KW-0805">Transcription regulation</keyword>
<dbReference type="GO" id="GO:0006355">
    <property type="term" value="P:regulation of DNA-templated transcription"/>
    <property type="evidence" value="ECO:0007669"/>
    <property type="project" value="InterPro"/>
</dbReference>
<dbReference type="InterPro" id="IPR058031">
    <property type="entry name" value="AAA_lid_NorR"/>
</dbReference>
<gene>
    <name evidence="7" type="ORF">SAMN04488082_11023</name>
</gene>
<dbReference type="Proteomes" id="UP000198635">
    <property type="component" value="Unassembled WGS sequence"/>
</dbReference>
<evidence type="ECO:0000256" key="4">
    <source>
        <dbReference type="ARBA" id="ARBA00023163"/>
    </source>
</evidence>
<dbReference type="InterPro" id="IPR025662">
    <property type="entry name" value="Sigma_54_int_dom_ATP-bd_1"/>
</dbReference>
<dbReference type="STRING" id="52560.SAMN04488082_11023"/>
<feature type="domain" description="Sigma-54 factor interaction" evidence="6">
    <location>
        <begin position="47"/>
        <end position="276"/>
    </location>
</feature>
<keyword evidence="8" id="KW-1185">Reference proteome</keyword>
<protein>
    <submittedName>
        <fullName evidence="7">Regulatory protein, Fis family</fullName>
    </submittedName>
</protein>
<dbReference type="EMBL" id="FORX01000010">
    <property type="protein sequence ID" value="SFJ93733.1"/>
    <property type="molecule type" value="Genomic_DNA"/>
</dbReference>
<dbReference type="FunFam" id="3.40.50.300:FF:000006">
    <property type="entry name" value="DNA-binding transcriptional regulator NtrC"/>
    <property type="match status" value="1"/>
</dbReference>
<dbReference type="Gene3D" id="3.40.50.300">
    <property type="entry name" value="P-loop containing nucleotide triphosphate hydrolases"/>
    <property type="match status" value="1"/>
</dbReference>
<accession>A0A1I3VFF7</accession>
<evidence type="ECO:0000256" key="1">
    <source>
        <dbReference type="ARBA" id="ARBA00022741"/>
    </source>
</evidence>
<dbReference type="InterPro" id="IPR025944">
    <property type="entry name" value="Sigma_54_int_dom_CS"/>
</dbReference>
<dbReference type="Gene3D" id="1.10.8.60">
    <property type="match status" value="1"/>
</dbReference>
<dbReference type="InterPro" id="IPR027417">
    <property type="entry name" value="P-loop_NTPase"/>
</dbReference>
<dbReference type="Pfam" id="PF00158">
    <property type="entry name" value="Sigma54_activat"/>
    <property type="match status" value="1"/>
</dbReference>
<dbReference type="Pfam" id="PF25601">
    <property type="entry name" value="AAA_lid_14"/>
    <property type="match status" value="1"/>
</dbReference>
<evidence type="ECO:0000313" key="8">
    <source>
        <dbReference type="Proteomes" id="UP000198635"/>
    </source>
</evidence>
<sequence>MEFRADNGKKARGRGRARSGNNLPNAPQDSAGAEILELGTEDGLGKFVIQSRTMRDLYRLATQVAGSDATILVYGESGTGKELFARLVHQLSGRRAKPFIPVNCGVLKGELFADKFFGHEAGAFTGAQRQRKGSFEMAADGTLFLDEVGEIPPPNQVDFLRVLEEKTFRRLGGEKTQPFDARIVAATNRVLNKMVAAGEFRADLYYRLNVIPVTLPPLRERIDDIPPLAEYFLAMYRHRYHKPDVRLAPATLDTLCGYSWPGNVRELRNLTERLVLLCADPLIEPAHLPLEMRLATGLPATECGQNVMTLEAAVRQAEVTAIIRGWAEAGGSKARLAEILAVSPRTLRYKLAEYDLKLT</sequence>
<proteinExistence type="predicted"/>
<dbReference type="SUPFAM" id="SSF52540">
    <property type="entry name" value="P-loop containing nucleoside triphosphate hydrolases"/>
    <property type="match status" value="1"/>
</dbReference>
<dbReference type="InterPro" id="IPR009057">
    <property type="entry name" value="Homeodomain-like_sf"/>
</dbReference>
<dbReference type="PROSITE" id="PS00675">
    <property type="entry name" value="SIGMA54_INTERACT_1"/>
    <property type="match status" value="1"/>
</dbReference>
<organism evidence="7 8">
    <name type="scientific">Desulfomicrobium apsheronum</name>
    <dbReference type="NCBI Taxonomy" id="52560"/>
    <lineage>
        <taxon>Bacteria</taxon>
        <taxon>Pseudomonadati</taxon>
        <taxon>Thermodesulfobacteriota</taxon>
        <taxon>Desulfovibrionia</taxon>
        <taxon>Desulfovibrionales</taxon>
        <taxon>Desulfomicrobiaceae</taxon>
        <taxon>Desulfomicrobium</taxon>
    </lineage>
</organism>
<name>A0A1I3VFF7_9BACT</name>
<dbReference type="InterPro" id="IPR002197">
    <property type="entry name" value="HTH_Fis"/>
</dbReference>
<dbReference type="InterPro" id="IPR002078">
    <property type="entry name" value="Sigma_54_int"/>
</dbReference>
<dbReference type="PANTHER" id="PTHR32071">
    <property type="entry name" value="TRANSCRIPTIONAL REGULATORY PROTEIN"/>
    <property type="match status" value="1"/>
</dbReference>